<evidence type="ECO:0000313" key="3">
    <source>
        <dbReference type="Proteomes" id="UP000262004"/>
    </source>
</evidence>
<proteinExistence type="predicted"/>
<dbReference type="InterPro" id="IPR003787">
    <property type="entry name" value="Sulphur_relay_DsrE/F-like"/>
</dbReference>
<dbReference type="PANTHER" id="PTHR37691">
    <property type="entry name" value="BLR3518 PROTEIN"/>
    <property type="match status" value="1"/>
</dbReference>
<protein>
    <submittedName>
        <fullName evidence="2">Uncharacterized protein</fullName>
    </submittedName>
</protein>
<dbReference type="OrthoDB" id="14053at2"/>
<evidence type="ECO:0000256" key="1">
    <source>
        <dbReference type="SAM" id="MobiDB-lite"/>
    </source>
</evidence>
<dbReference type="Proteomes" id="UP000262004">
    <property type="component" value="Chromosome"/>
</dbReference>
<dbReference type="RefSeq" id="WP_119335950.1">
    <property type="nucleotide sequence ID" value="NZ_AP018558.1"/>
</dbReference>
<accession>A0A2Z6E0J4</accession>
<sequence>MTKPTRTDPRPTQNAVTGERAPDRRRRLALTAPAALALAAGGARAGSGFGDEMPHKIVYQLNQADPEYIGHILNSVSAMLGKYPDQIAVAVVCFGPGIHLIAKAPQRPIPEELRQRAKGQAEFYGVRYIACGNTMKTLGWGPEAIEPFAEIVEVGAAAIMELQEAGYAYLAW</sequence>
<evidence type="ECO:0000313" key="2">
    <source>
        <dbReference type="EMBL" id="BBD78311.1"/>
    </source>
</evidence>
<dbReference type="EMBL" id="AP018558">
    <property type="protein sequence ID" value="BBD78311.1"/>
    <property type="molecule type" value="Genomic_DNA"/>
</dbReference>
<dbReference type="AlphaFoldDB" id="A0A2Z6E0J4"/>
<dbReference type="PROSITE" id="PS51318">
    <property type="entry name" value="TAT"/>
    <property type="match status" value="1"/>
</dbReference>
<feature type="region of interest" description="Disordered" evidence="1">
    <location>
        <begin position="1"/>
        <end position="23"/>
    </location>
</feature>
<dbReference type="SUPFAM" id="SSF75169">
    <property type="entry name" value="DsrEFH-like"/>
    <property type="match status" value="1"/>
</dbReference>
<dbReference type="PANTHER" id="PTHR37691:SF1">
    <property type="entry name" value="BLR3518 PROTEIN"/>
    <property type="match status" value="1"/>
</dbReference>
<dbReference type="Pfam" id="PF02635">
    <property type="entry name" value="DsrE"/>
    <property type="match status" value="1"/>
</dbReference>
<gene>
    <name evidence="2" type="ORF">HPTL_2057</name>
</gene>
<dbReference type="KEGG" id="htl:HPTL_2057"/>
<organism evidence="2 3">
    <name type="scientific">Hydrogenophilus thermoluteolus</name>
    <name type="common">Pseudomonas hydrogenothermophila</name>
    <dbReference type="NCBI Taxonomy" id="297"/>
    <lineage>
        <taxon>Bacteria</taxon>
        <taxon>Pseudomonadati</taxon>
        <taxon>Pseudomonadota</taxon>
        <taxon>Hydrogenophilia</taxon>
        <taxon>Hydrogenophilales</taxon>
        <taxon>Hydrogenophilaceae</taxon>
        <taxon>Hydrogenophilus</taxon>
    </lineage>
</organism>
<keyword evidence="3" id="KW-1185">Reference proteome</keyword>
<dbReference type="InterPro" id="IPR006311">
    <property type="entry name" value="TAT_signal"/>
</dbReference>
<dbReference type="Gene3D" id="3.40.1260.10">
    <property type="entry name" value="DsrEFH-like"/>
    <property type="match status" value="1"/>
</dbReference>
<name>A0A2Z6E0J4_HYDTE</name>
<dbReference type="InterPro" id="IPR027396">
    <property type="entry name" value="DsrEFH-like"/>
</dbReference>
<reference evidence="2 3" key="1">
    <citation type="submission" date="2018-04" db="EMBL/GenBank/DDBJ databases">
        <title>Complete genome sequence of Hydrogenophilus thermoluteolus TH-1.</title>
        <authorList>
            <person name="Arai H."/>
        </authorList>
    </citation>
    <scope>NUCLEOTIDE SEQUENCE [LARGE SCALE GENOMIC DNA]</scope>
    <source>
        <strain evidence="2 3">TH-1</strain>
    </source>
</reference>